<reference evidence="1 2" key="2">
    <citation type="journal article" date="2013" name="Plant Cell Physiol.">
        <title>Rice Annotation Project Database (RAP-DB): an integrative and interactive database for rice genomics.</title>
        <authorList>
            <person name="Sakai H."/>
            <person name="Lee S.S."/>
            <person name="Tanaka T."/>
            <person name="Numa H."/>
            <person name="Kim J."/>
            <person name="Kawahara Y."/>
            <person name="Wakimoto H."/>
            <person name="Yang C.C."/>
            <person name="Iwamoto M."/>
            <person name="Abe T."/>
            <person name="Yamada Y."/>
            <person name="Muto A."/>
            <person name="Inokuchi H."/>
            <person name="Ikemura T."/>
            <person name="Matsumoto T."/>
            <person name="Sasaki T."/>
            <person name="Itoh T."/>
        </authorList>
    </citation>
    <scope>NUCLEOTIDE SEQUENCE [LARGE SCALE GENOMIC DNA]</scope>
    <source>
        <strain evidence="2">cv. Nipponbare</strain>
    </source>
</reference>
<protein>
    <submittedName>
        <fullName evidence="1">Os11g0181000 protein</fullName>
    </submittedName>
</protein>
<dbReference type="PaxDb" id="39947-A0A0P0XZW8"/>
<reference evidence="2" key="1">
    <citation type="journal article" date="2005" name="Nature">
        <title>The map-based sequence of the rice genome.</title>
        <authorList>
            <consortium name="International rice genome sequencing project (IRGSP)"/>
            <person name="Matsumoto T."/>
            <person name="Wu J."/>
            <person name="Kanamori H."/>
            <person name="Katayose Y."/>
            <person name="Fujisawa M."/>
            <person name="Namiki N."/>
            <person name="Mizuno H."/>
            <person name="Yamamoto K."/>
            <person name="Antonio B.A."/>
            <person name="Baba T."/>
            <person name="Sakata K."/>
            <person name="Nagamura Y."/>
            <person name="Aoki H."/>
            <person name="Arikawa K."/>
            <person name="Arita K."/>
            <person name="Bito T."/>
            <person name="Chiden Y."/>
            <person name="Fujitsuka N."/>
            <person name="Fukunaka R."/>
            <person name="Hamada M."/>
            <person name="Harada C."/>
            <person name="Hayashi A."/>
            <person name="Hijishita S."/>
            <person name="Honda M."/>
            <person name="Hosokawa S."/>
            <person name="Ichikawa Y."/>
            <person name="Idonuma A."/>
            <person name="Iijima M."/>
            <person name="Ikeda M."/>
            <person name="Ikeno M."/>
            <person name="Ito K."/>
            <person name="Ito S."/>
            <person name="Ito T."/>
            <person name="Ito Y."/>
            <person name="Ito Y."/>
            <person name="Iwabuchi A."/>
            <person name="Kamiya K."/>
            <person name="Karasawa W."/>
            <person name="Kurita K."/>
            <person name="Katagiri S."/>
            <person name="Kikuta A."/>
            <person name="Kobayashi H."/>
            <person name="Kobayashi N."/>
            <person name="Machita K."/>
            <person name="Maehara T."/>
            <person name="Masukawa M."/>
            <person name="Mizubayashi T."/>
            <person name="Mukai Y."/>
            <person name="Nagasaki H."/>
            <person name="Nagata Y."/>
            <person name="Naito S."/>
            <person name="Nakashima M."/>
            <person name="Nakama Y."/>
            <person name="Nakamichi Y."/>
            <person name="Nakamura M."/>
            <person name="Meguro A."/>
            <person name="Negishi M."/>
            <person name="Ohta I."/>
            <person name="Ohta T."/>
            <person name="Okamoto M."/>
            <person name="Ono N."/>
            <person name="Saji S."/>
            <person name="Sakaguchi M."/>
            <person name="Sakai K."/>
            <person name="Shibata M."/>
            <person name="Shimokawa T."/>
            <person name="Song J."/>
            <person name="Takazaki Y."/>
            <person name="Terasawa K."/>
            <person name="Tsugane M."/>
            <person name="Tsuji K."/>
            <person name="Ueda S."/>
            <person name="Waki K."/>
            <person name="Yamagata H."/>
            <person name="Yamamoto M."/>
            <person name="Yamamoto S."/>
            <person name="Yamane H."/>
            <person name="Yoshiki S."/>
            <person name="Yoshihara R."/>
            <person name="Yukawa K."/>
            <person name="Zhong H."/>
            <person name="Yano M."/>
            <person name="Yuan Q."/>
            <person name="Ouyang S."/>
            <person name="Liu J."/>
            <person name="Jones K.M."/>
            <person name="Gansberger K."/>
            <person name="Moffat K."/>
            <person name="Hill J."/>
            <person name="Bera J."/>
            <person name="Fadrosh D."/>
            <person name="Jin S."/>
            <person name="Johri S."/>
            <person name="Kim M."/>
            <person name="Overton L."/>
            <person name="Reardon M."/>
            <person name="Tsitrin T."/>
            <person name="Vuong H."/>
            <person name="Weaver B."/>
            <person name="Ciecko A."/>
            <person name="Tallon L."/>
            <person name="Jackson J."/>
            <person name="Pai G."/>
            <person name="Aken S.V."/>
            <person name="Utterback T."/>
            <person name="Reidmuller S."/>
            <person name="Feldblyum T."/>
            <person name="Hsiao J."/>
            <person name="Zismann V."/>
            <person name="Iobst S."/>
            <person name="de Vazeille A.R."/>
            <person name="Buell C.R."/>
            <person name="Ying K."/>
            <person name="Li Y."/>
            <person name="Lu T."/>
            <person name="Huang Y."/>
            <person name="Zhao Q."/>
            <person name="Feng Q."/>
            <person name="Zhang L."/>
            <person name="Zhu J."/>
            <person name="Weng Q."/>
            <person name="Mu J."/>
            <person name="Lu Y."/>
            <person name="Fan D."/>
            <person name="Liu Y."/>
            <person name="Guan J."/>
            <person name="Zhang Y."/>
            <person name="Yu S."/>
            <person name="Liu X."/>
            <person name="Zhang Y."/>
            <person name="Hong G."/>
            <person name="Han B."/>
            <person name="Choisne N."/>
            <person name="Demange N."/>
            <person name="Orjeda G."/>
            <person name="Samain S."/>
            <person name="Cattolico L."/>
            <person name="Pelletier E."/>
            <person name="Couloux A."/>
            <person name="Segurens B."/>
            <person name="Wincker P."/>
            <person name="D'Hont A."/>
            <person name="Scarpelli C."/>
            <person name="Weissenbach J."/>
            <person name="Salanoubat M."/>
            <person name="Quetier F."/>
            <person name="Yu Y."/>
            <person name="Kim H.R."/>
            <person name="Rambo T."/>
            <person name="Currie J."/>
            <person name="Collura K."/>
            <person name="Luo M."/>
            <person name="Yang T."/>
            <person name="Ammiraju J.S.S."/>
            <person name="Engler F."/>
            <person name="Soderlund C."/>
            <person name="Wing R.A."/>
            <person name="Palmer L.E."/>
            <person name="de la Bastide M."/>
            <person name="Spiegel L."/>
            <person name="Nascimento L."/>
            <person name="Zutavern T."/>
            <person name="O'Shaughnessy A."/>
            <person name="Dike S."/>
            <person name="Dedhia N."/>
            <person name="Preston R."/>
            <person name="Balija V."/>
            <person name="McCombie W.R."/>
            <person name="Chow T."/>
            <person name="Chen H."/>
            <person name="Chung M."/>
            <person name="Chen C."/>
            <person name="Shaw J."/>
            <person name="Wu H."/>
            <person name="Hsiao K."/>
            <person name="Chao Y."/>
            <person name="Chu M."/>
            <person name="Cheng C."/>
            <person name="Hour A."/>
            <person name="Lee P."/>
            <person name="Lin S."/>
            <person name="Lin Y."/>
            <person name="Liou J."/>
            <person name="Liu S."/>
            <person name="Hsing Y."/>
            <person name="Raghuvanshi S."/>
            <person name="Mohanty A."/>
            <person name="Bharti A.K."/>
            <person name="Gaur A."/>
            <person name="Gupta V."/>
            <person name="Kumar D."/>
            <person name="Ravi V."/>
            <person name="Vij S."/>
            <person name="Kapur A."/>
            <person name="Khurana P."/>
            <person name="Khurana P."/>
            <person name="Khurana J.P."/>
            <person name="Tyagi A.K."/>
            <person name="Gaikwad K."/>
            <person name="Singh A."/>
            <person name="Dalal V."/>
            <person name="Srivastava S."/>
            <person name="Dixit A."/>
            <person name="Pal A.K."/>
            <person name="Ghazi I.A."/>
            <person name="Yadav M."/>
            <person name="Pandit A."/>
            <person name="Bhargava A."/>
            <person name="Sureshbabu K."/>
            <person name="Batra K."/>
            <person name="Sharma T.R."/>
            <person name="Mohapatra T."/>
            <person name="Singh N.K."/>
            <person name="Messing J."/>
            <person name="Nelson A.B."/>
            <person name="Fuks G."/>
            <person name="Kavchok S."/>
            <person name="Keizer G."/>
            <person name="Linton E."/>
            <person name="Llaca V."/>
            <person name="Song R."/>
            <person name="Tanyolac B."/>
            <person name="Young S."/>
            <person name="Ho-Il K."/>
            <person name="Hahn J.H."/>
            <person name="Sangsakoo G."/>
            <person name="Vanavichit A."/>
            <person name="de Mattos Luiz.A.T."/>
            <person name="Zimmer P.D."/>
            <person name="Malone G."/>
            <person name="Dellagostin O."/>
            <person name="de Oliveira A.C."/>
            <person name="Bevan M."/>
            <person name="Bancroft I."/>
            <person name="Minx P."/>
            <person name="Cordum H."/>
            <person name="Wilson R."/>
            <person name="Cheng Z."/>
            <person name="Jin W."/>
            <person name="Jiang J."/>
            <person name="Leong S.A."/>
            <person name="Iwama H."/>
            <person name="Gojobori T."/>
            <person name="Itoh T."/>
            <person name="Niimura Y."/>
            <person name="Fujii Y."/>
            <person name="Habara T."/>
            <person name="Sakai H."/>
            <person name="Sato Y."/>
            <person name="Wilson G."/>
            <person name="Kumar K."/>
            <person name="McCouch S."/>
            <person name="Juretic N."/>
            <person name="Hoen D."/>
            <person name="Wright S."/>
            <person name="Bruskiewich R."/>
            <person name="Bureau T."/>
            <person name="Miyao A."/>
            <person name="Hirochika H."/>
            <person name="Nishikawa T."/>
            <person name="Kadowaki K."/>
            <person name="Sugiura M."/>
            <person name="Burr B."/>
            <person name="Sasaki T."/>
        </authorList>
    </citation>
    <scope>NUCLEOTIDE SEQUENCE [LARGE SCALE GENOMIC DNA]</scope>
    <source>
        <strain evidence="2">cv. Nipponbare</strain>
    </source>
</reference>
<accession>A0A0P0XZW8</accession>
<evidence type="ECO:0000313" key="1">
    <source>
        <dbReference type="EMBL" id="BAT12945.1"/>
    </source>
</evidence>
<reference evidence="1 2" key="3">
    <citation type="journal article" date="2013" name="Rice">
        <title>Improvement of the Oryza sativa Nipponbare reference genome using next generation sequence and optical map data.</title>
        <authorList>
            <person name="Kawahara Y."/>
            <person name="de la Bastide M."/>
            <person name="Hamilton J.P."/>
            <person name="Kanamori H."/>
            <person name="McCombie W.R."/>
            <person name="Ouyang S."/>
            <person name="Schwartz D.C."/>
            <person name="Tanaka T."/>
            <person name="Wu J."/>
            <person name="Zhou S."/>
            <person name="Childs K.L."/>
            <person name="Davidson R.M."/>
            <person name="Lin H."/>
            <person name="Quesada-Ocampo L."/>
            <person name="Vaillancourt B."/>
            <person name="Sakai H."/>
            <person name="Lee S.S."/>
            <person name="Kim J."/>
            <person name="Numa H."/>
            <person name="Itoh T."/>
            <person name="Buell C.R."/>
            <person name="Matsumoto T."/>
        </authorList>
    </citation>
    <scope>NUCLEOTIDE SEQUENCE [LARGE SCALE GENOMIC DNA]</scope>
    <source>
        <strain evidence="2">cv. Nipponbare</strain>
    </source>
</reference>
<keyword evidence="2" id="KW-1185">Reference proteome</keyword>
<dbReference type="EMBL" id="AP014967">
    <property type="protein sequence ID" value="BAT12945.1"/>
    <property type="molecule type" value="Genomic_DNA"/>
</dbReference>
<organism evidence="1 2">
    <name type="scientific">Oryza sativa subsp. japonica</name>
    <name type="common">Rice</name>
    <dbReference type="NCBI Taxonomy" id="39947"/>
    <lineage>
        <taxon>Eukaryota</taxon>
        <taxon>Viridiplantae</taxon>
        <taxon>Streptophyta</taxon>
        <taxon>Embryophyta</taxon>
        <taxon>Tracheophyta</taxon>
        <taxon>Spermatophyta</taxon>
        <taxon>Magnoliopsida</taxon>
        <taxon>Liliopsida</taxon>
        <taxon>Poales</taxon>
        <taxon>Poaceae</taxon>
        <taxon>BOP clade</taxon>
        <taxon>Oryzoideae</taxon>
        <taxon>Oryzeae</taxon>
        <taxon>Oryzinae</taxon>
        <taxon>Oryza</taxon>
        <taxon>Oryza sativa</taxon>
    </lineage>
</organism>
<gene>
    <name evidence="1" type="ordered locus">Os11g0181000</name>
    <name evidence="1" type="ORF">OSNPB_110181000</name>
</gene>
<dbReference type="AlphaFoldDB" id="A0A0P0XZW8"/>
<evidence type="ECO:0000313" key="2">
    <source>
        <dbReference type="Proteomes" id="UP000059680"/>
    </source>
</evidence>
<proteinExistence type="predicted"/>
<dbReference type="Gramene" id="Os11t0181000-00">
    <property type="protein sequence ID" value="Os11t0181000-00"/>
    <property type="gene ID" value="Os11g0181000"/>
</dbReference>
<dbReference type="InParanoid" id="A0A0P0XZW8"/>
<sequence>MVRVVVVVAGWRGGEPPWRLELLLLVVVGGGIERAVRLRVDAAGEELALDVRVPVVLDLVVRPPRQPPGDQ</sequence>
<name>A0A0P0XZW8_ORYSJ</name>
<dbReference type="Proteomes" id="UP000059680">
    <property type="component" value="Chromosome 11"/>
</dbReference>